<dbReference type="InterPro" id="IPR016181">
    <property type="entry name" value="Acyl_CoA_acyltransferase"/>
</dbReference>
<dbReference type="NCBIfam" id="TIGR03827">
    <property type="entry name" value="GNAT_ablB"/>
    <property type="match status" value="1"/>
</dbReference>
<dbReference type="RefSeq" id="WP_304543636.1">
    <property type="nucleotide sequence ID" value="NZ_JARPTC010000019.1"/>
</dbReference>
<dbReference type="SUPFAM" id="SSF55729">
    <property type="entry name" value="Acyl-CoA N-acyltransferases (Nat)"/>
    <property type="match status" value="1"/>
</dbReference>
<accession>A0AAW7ZGW2</accession>
<dbReference type="EMBL" id="JARPTC010000019">
    <property type="protein sequence ID" value="MDO7788055.1"/>
    <property type="molecule type" value="Genomic_DNA"/>
</dbReference>
<feature type="domain" description="N-acetyltransferase" evidence="1">
    <location>
        <begin position="141"/>
        <end position="289"/>
    </location>
</feature>
<dbReference type="Pfam" id="PF00583">
    <property type="entry name" value="Acetyltransf_1"/>
    <property type="match status" value="1"/>
</dbReference>
<keyword evidence="3" id="KW-1185">Reference proteome</keyword>
<dbReference type="Gene3D" id="3.40.630.30">
    <property type="match status" value="1"/>
</dbReference>
<comment type="caution">
    <text evidence="2">The sequence shown here is derived from an EMBL/GenBank/DDBJ whole genome shotgun (WGS) entry which is preliminary data.</text>
</comment>
<dbReference type="InterPro" id="IPR022525">
    <property type="entry name" value="GNAT_AblB"/>
</dbReference>
<reference evidence="2" key="2">
    <citation type="submission" date="2023-03" db="EMBL/GenBank/DDBJ databases">
        <authorList>
            <person name="Zhang Z."/>
        </authorList>
    </citation>
    <scope>NUCLEOTIDE SEQUENCE</scope>
    <source>
        <strain evidence="2">DSA</strain>
    </source>
</reference>
<protein>
    <submittedName>
        <fullName evidence="2">Beta-lysine N-acetyltransferase</fullName>
    </submittedName>
</protein>
<organism evidence="2 3">
    <name type="scientific">Desulforamulus aquiferis</name>
    <dbReference type="NCBI Taxonomy" id="1397668"/>
    <lineage>
        <taxon>Bacteria</taxon>
        <taxon>Bacillati</taxon>
        <taxon>Bacillota</taxon>
        <taxon>Clostridia</taxon>
        <taxon>Eubacteriales</taxon>
        <taxon>Peptococcaceae</taxon>
        <taxon>Desulforamulus</taxon>
    </lineage>
</organism>
<dbReference type="InterPro" id="IPR000182">
    <property type="entry name" value="GNAT_dom"/>
</dbReference>
<dbReference type="PROSITE" id="PS51186">
    <property type="entry name" value="GNAT"/>
    <property type="match status" value="1"/>
</dbReference>
<evidence type="ECO:0000313" key="2">
    <source>
        <dbReference type="EMBL" id="MDO7788055.1"/>
    </source>
</evidence>
<sequence length="289" mass="33116">MKEQQGICQVTSFDRRKLIEDDFQVEVGLDYTNNRLKVLSCQAGDYFEMAERIKKIAQQKDLSKIIFNSRQEGFLGLERAGFLLEGAIPKFFQGKDAYCYSYFLDPNRAQSSYLKEEDVILREVTGDMEAGKSDRALPAGYNLREVREDDVNSLVNLYRKVFVSYPSPLLNPDYILETMKSQAYFLAVFHNDMPVSAGSAEMDFINQNAEITDLATHPEARGLGLITVIMRGLEREMLKRKFKCLYSLCRAGIPGVNRALYKLGYTFRGRLINNCHIGGRFEDMNIWVK</sequence>
<proteinExistence type="predicted"/>
<evidence type="ECO:0000259" key="1">
    <source>
        <dbReference type="PROSITE" id="PS51186"/>
    </source>
</evidence>
<name>A0AAW7ZGW2_9FIRM</name>
<dbReference type="CDD" id="cd04301">
    <property type="entry name" value="NAT_SF"/>
    <property type="match status" value="1"/>
</dbReference>
<reference evidence="2" key="1">
    <citation type="journal article" date="2023" name="J. Hazard. Mater.">
        <title>Anaerobic biodegradation of pyrene and benzo[a]pyrene by a new sulfate-reducing Desulforamulus aquiferis strain DSA.</title>
        <authorList>
            <person name="Zhang Z."/>
            <person name="Sun J."/>
            <person name="Gong X."/>
            <person name="Wang C."/>
            <person name="Wang H."/>
        </authorList>
    </citation>
    <scope>NUCLEOTIDE SEQUENCE</scope>
    <source>
        <strain evidence="2">DSA</strain>
    </source>
</reference>
<dbReference type="AlphaFoldDB" id="A0AAW7ZGW2"/>
<dbReference type="Proteomes" id="UP001172911">
    <property type="component" value="Unassembled WGS sequence"/>
</dbReference>
<gene>
    <name evidence="2" type="primary">ablB</name>
    <name evidence="2" type="ORF">P6N53_12555</name>
</gene>
<dbReference type="GO" id="GO:0008080">
    <property type="term" value="F:N-acetyltransferase activity"/>
    <property type="evidence" value="ECO:0007669"/>
    <property type="project" value="InterPro"/>
</dbReference>
<evidence type="ECO:0000313" key="3">
    <source>
        <dbReference type="Proteomes" id="UP001172911"/>
    </source>
</evidence>